<proteinExistence type="predicted"/>
<protein>
    <submittedName>
        <fullName evidence="1">Uncharacterized protein</fullName>
    </submittedName>
</protein>
<name>A0A5J4WJ14_9EUKA</name>
<gene>
    <name evidence="1" type="ORF">EZS28_009396</name>
</gene>
<comment type="caution">
    <text evidence="1">The sequence shown here is derived from an EMBL/GenBank/DDBJ whole genome shotgun (WGS) entry which is preliminary data.</text>
</comment>
<organism evidence="1 2">
    <name type="scientific">Streblomastix strix</name>
    <dbReference type="NCBI Taxonomy" id="222440"/>
    <lineage>
        <taxon>Eukaryota</taxon>
        <taxon>Metamonada</taxon>
        <taxon>Preaxostyla</taxon>
        <taxon>Oxymonadida</taxon>
        <taxon>Streblomastigidae</taxon>
        <taxon>Streblomastix</taxon>
    </lineage>
</organism>
<sequence length="85" mass="9987">MKESDGINQIFNMFKRDDIKKDSKLFAALYNENNEKYKEYAKYALQKLALNKDIKKLAKLGLKCLAQNQANLAEIRKDWFIIPDD</sequence>
<accession>A0A5J4WJ14</accession>
<reference evidence="1 2" key="1">
    <citation type="submission" date="2019-03" db="EMBL/GenBank/DDBJ databases">
        <title>Single cell metagenomics reveals metabolic interactions within the superorganism composed of flagellate Streblomastix strix and complex community of Bacteroidetes bacteria on its surface.</title>
        <authorList>
            <person name="Treitli S.C."/>
            <person name="Kolisko M."/>
            <person name="Husnik F."/>
            <person name="Keeling P."/>
            <person name="Hampl V."/>
        </authorList>
    </citation>
    <scope>NUCLEOTIDE SEQUENCE [LARGE SCALE GENOMIC DNA]</scope>
    <source>
        <strain evidence="1">ST1C</strain>
    </source>
</reference>
<evidence type="ECO:0000313" key="2">
    <source>
        <dbReference type="Proteomes" id="UP000324800"/>
    </source>
</evidence>
<dbReference type="AlphaFoldDB" id="A0A5J4WJ14"/>
<evidence type="ECO:0000313" key="1">
    <source>
        <dbReference type="EMBL" id="KAA6395074.1"/>
    </source>
</evidence>
<dbReference type="EMBL" id="SNRW01001775">
    <property type="protein sequence ID" value="KAA6395074.1"/>
    <property type="molecule type" value="Genomic_DNA"/>
</dbReference>
<dbReference type="Proteomes" id="UP000324800">
    <property type="component" value="Unassembled WGS sequence"/>
</dbReference>